<gene>
    <name evidence="1" type="ORF">B296_00021340</name>
</gene>
<evidence type="ECO:0000313" key="1">
    <source>
        <dbReference type="EMBL" id="RRT80129.1"/>
    </source>
</evidence>
<name>A0A427AV24_ENSVE</name>
<proteinExistence type="predicted"/>
<comment type="caution">
    <text evidence="1">The sequence shown here is derived from an EMBL/GenBank/DDBJ whole genome shotgun (WGS) entry which is preliminary data.</text>
</comment>
<evidence type="ECO:0000313" key="2">
    <source>
        <dbReference type="Proteomes" id="UP000287651"/>
    </source>
</evidence>
<sequence>MPRSFSPLGETFLLAEKPALGEETPPRSLGEKPACTMKFDVSSPREASVTSLRLCALVSSPYDCRNLFSLQSLAKASSPHGRQIGIVEEKRNRISRGRNSPNRWYRPVAGGLRPGLLADWQRIAQAEAMARADMLRFQPESGLTLNSEGILGPLTSDLPAEGLDLSEIPPAEE</sequence>
<dbReference type="Proteomes" id="UP000287651">
    <property type="component" value="Unassembled WGS sequence"/>
</dbReference>
<accession>A0A427AV24</accession>
<reference evidence="1 2" key="1">
    <citation type="journal article" date="2014" name="Agronomy (Basel)">
        <title>A Draft Genome Sequence for Ensete ventricosum, the Drought-Tolerant Tree Against Hunger.</title>
        <authorList>
            <person name="Harrison J."/>
            <person name="Moore K.A."/>
            <person name="Paszkiewicz K."/>
            <person name="Jones T."/>
            <person name="Grant M."/>
            <person name="Ambacheew D."/>
            <person name="Muzemil S."/>
            <person name="Studholme D.J."/>
        </authorList>
    </citation>
    <scope>NUCLEOTIDE SEQUENCE [LARGE SCALE GENOMIC DNA]</scope>
</reference>
<dbReference type="AlphaFoldDB" id="A0A427AV24"/>
<protein>
    <submittedName>
        <fullName evidence="1">Uncharacterized protein</fullName>
    </submittedName>
</protein>
<dbReference type="EMBL" id="AMZH03001225">
    <property type="protein sequence ID" value="RRT80129.1"/>
    <property type="molecule type" value="Genomic_DNA"/>
</dbReference>
<organism evidence="1 2">
    <name type="scientific">Ensete ventricosum</name>
    <name type="common">Abyssinian banana</name>
    <name type="synonym">Musa ensete</name>
    <dbReference type="NCBI Taxonomy" id="4639"/>
    <lineage>
        <taxon>Eukaryota</taxon>
        <taxon>Viridiplantae</taxon>
        <taxon>Streptophyta</taxon>
        <taxon>Embryophyta</taxon>
        <taxon>Tracheophyta</taxon>
        <taxon>Spermatophyta</taxon>
        <taxon>Magnoliopsida</taxon>
        <taxon>Liliopsida</taxon>
        <taxon>Zingiberales</taxon>
        <taxon>Musaceae</taxon>
        <taxon>Ensete</taxon>
    </lineage>
</organism>